<feature type="compositionally biased region" description="Polar residues" evidence="1">
    <location>
        <begin position="214"/>
        <end position="224"/>
    </location>
</feature>
<dbReference type="PANTHER" id="PTHR33144">
    <property type="entry name" value="OS10G0409366 PROTEIN-RELATED"/>
    <property type="match status" value="1"/>
</dbReference>
<comment type="caution">
    <text evidence="3">The sequence shown here is derived from an EMBL/GenBank/DDBJ whole genome shotgun (WGS) entry which is preliminary data.</text>
</comment>
<organism evidence="3">
    <name type="scientific">Salvia splendens</name>
    <name type="common">Scarlet sage</name>
    <dbReference type="NCBI Taxonomy" id="180675"/>
    <lineage>
        <taxon>Eukaryota</taxon>
        <taxon>Viridiplantae</taxon>
        <taxon>Streptophyta</taxon>
        <taxon>Embryophyta</taxon>
        <taxon>Tracheophyta</taxon>
        <taxon>Spermatophyta</taxon>
        <taxon>Magnoliopsida</taxon>
        <taxon>eudicotyledons</taxon>
        <taxon>Gunneridae</taxon>
        <taxon>Pentapetalae</taxon>
        <taxon>asterids</taxon>
        <taxon>lamiids</taxon>
        <taxon>Lamiales</taxon>
        <taxon>Lamiaceae</taxon>
        <taxon>Nepetoideae</taxon>
        <taxon>Mentheae</taxon>
        <taxon>Salviinae</taxon>
        <taxon>Salvia</taxon>
        <taxon>Salvia subgen. Calosphace</taxon>
        <taxon>core Calosphace</taxon>
    </lineage>
</organism>
<dbReference type="EMBL" id="PNBA02000013">
    <property type="protein sequence ID" value="KAG6403207.1"/>
    <property type="molecule type" value="Genomic_DNA"/>
</dbReference>
<evidence type="ECO:0000256" key="1">
    <source>
        <dbReference type="SAM" id="MobiDB-lite"/>
    </source>
</evidence>
<accession>A0A8X8WYP2</accession>
<evidence type="ECO:0000313" key="4">
    <source>
        <dbReference type="Proteomes" id="UP000298416"/>
    </source>
</evidence>
<dbReference type="PANTHER" id="PTHR33144:SF46">
    <property type="entry name" value="OS04G0610000 PROTEIN"/>
    <property type="match status" value="1"/>
</dbReference>
<gene>
    <name evidence="3" type="ORF">SASPL_135424</name>
</gene>
<evidence type="ECO:0000256" key="2">
    <source>
        <dbReference type="SAM" id="SignalP"/>
    </source>
</evidence>
<reference evidence="3" key="1">
    <citation type="submission" date="2018-01" db="EMBL/GenBank/DDBJ databases">
        <authorList>
            <person name="Mao J.F."/>
        </authorList>
    </citation>
    <scope>NUCLEOTIDE SEQUENCE</scope>
    <source>
        <strain evidence="3">Huo1</strain>
        <tissue evidence="3">Leaf</tissue>
    </source>
</reference>
<feature type="signal peptide" evidence="2">
    <location>
        <begin position="1"/>
        <end position="20"/>
    </location>
</feature>
<feature type="compositionally biased region" description="Polar residues" evidence="1">
    <location>
        <begin position="232"/>
        <end position="242"/>
    </location>
</feature>
<protein>
    <submittedName>
        <fullName evidence="3">Uncharacterized protein</fullName>
    </submittedName>
</protein>
<feature type="region of interest" description="Disordered" evidence="1">
    <location>
        <begin position="212"/>
        <end position="250"/>
    </location>
</feature>
<name>A0A8X8WYP2_SALSN</name>
<proteinExistence type="predicted"/>
<evidence type="ECO:0000313" key="3">
    <source>
        <dbReference type="EMBL" id="KAG6403207.1"/>
    </source>
</evidence>
<sequence>MKTNHIILVVLQSIASGAEIVEKQSRGPTYMKNIWGRPLNLSPIHVEYNEFGQAIGGEDSTLCHFLGSIARSGNYCPIDIKSWHAIPKEKKTEMLDIVKGTKEFWKFNGSISLPIGEHNMPRPKNLDNAHLVFNFSKLVLFLQMEAQVMRSLAKLYVTSAMEDCSDQSFEGSDDAIAPDDIFAQIMGKDRPGHVRMMVEYREKIERLEARLATQERTSGSQEGTRPNVIVSEPSSVNATTAHIDQMEPIK</sequence>
<reference evidence="3" key="2">
    <citation type="submission" date="2020-08" db="EMBL/GenBank/DDBJ databases">
        <title>Plant Genome Project.</title>
        <authorList>
            <person name="Zhang R.-G."/>
        </authorList>
    </citation>
    <scope>NUCLEOTIDE SEQUENCE</scope>
    <source>
        <strain evidence="3">Huo1</strain>
        <tissue evidence="3">Leaf</tissue>
    </source>
</reference>
<keyword evidence="4" id="KW-1185">Reference proteome</keyword>
<keyword evidence="2" id="KW-0732">Signal</keyword>
<dbReference type="Proteomes" id="UP000298416">
    <property type="component" value="Unassembled WGS sequence"/>
</dbReference>
<dbReference type="AlphaFoldDB" id="A0A8X8WYP2"/>
<feature type="chain" id="PRO_5036469016" evidence="2">
    <location>
        <begin position="21"/>
        <end position="250"/>
    </location>
</feature>